<dbReference type="RefSeq" id="WP_065136510.1">
    <property type="nucleotide sequence ID" value="NZ_MAEM01000476.1"/>
</dbReference>
<evidence type="ECO:0008006" key="3">
    <source>
        <dbReference type="Google" id="ProtNLM"/>
    </source>
</evidence>
<dbReference type="EMBL" id="MAEM01000476">
    <property type="protein sequence ID" value="OBR99069.1"/>
    <property type="molecule type" value="Genomic_DNA"/>
</dbReference>
<gene>
    <name evidence="1" type="ORF">A9W98_32240</name>
</gene>
<dbReference type="OrthoDB" id="3574324at2"/>
<sequence length="283" mass="29839">MQGDPLPSVGEAEATGHIAELYEDIRTTLGMSFVNLVWRHLAAIPGGLDWTWATMKPLYANGAVYSEADALRAAPQLPPVPRFPTAALRSIGIDADHETTIRATLSGYDRGNPLNTVAFCAVLARLHGATPPPCPPVRPPTRPASAPPVLSPLNFDQMPAHVAELVRSVNLIGARGPGRALQVSLPRNLARWPGMLVLYYAALQPLHDSGSLLTAVDSVVADGRRRGAAVSGALGRTGLPDAPTTAAVRASLEQLIPHAMGRMIPVVSLLLRMLPIGPQGNTG</sequence>
<dbReference type="AlphaFoldDB" id="A0A1A6B9R8"/>
<dbReference type="Proteomes" id="UP000093757">
    <property type="component" value="Unassembled WGS sequence"/>
</dbReference>
<dbReference type="InterPro" id="IPR029032">
    <property type="entry name" value="AhpD-like"/>
</dbReference>
<comment type="caution">
    <text evidence="1">The sequence shown here is derived from an EMBL/GenBank/DDBJ whole genome shotgun (WGS) entry which is preliminary data.</text>
</comment>
<name>A0A1A6B9R8_MYCGO</name>
<evidence type="ECO:0000313" key="2">
    <source>
        <dbReference type="Proteomes" id="UP000093757"/>
    </source>
</evidence>
<evidence type="ECO:0000313" key="1">
    <source>
        <dbReference type="EMBL" id="OBR99069.1"/>
    </source>
</evidence>
<reference evidence="1 2" key="1">
    <citation type="submission" date="2016-06" db="EMBL/GenBank/DDBJ databases">
        <authorList>
            <person name="Kjaerup R.B."/>
            <person name="Dalgaard T.S."/>
            <person name="Juul-Madsen H.R."/>
        </authorList>
    </citation>
    <scope>NUCLEOTIDE SEQUENCE [LARGE SCALE GENOMIC DNA]</scope>
    <source>
        <strain evidence="1 2">1245752.6</strain>
    </source>
</reference>
<dbReference type="Gene3D" id="1.20.1290.10">
    <property type="entry name" value="AhpD-like"/>
    <property type="match status" value="1"/>
</dbReference>
<proteinExistence type="predicted"/>
<organism evidence="1 2">
    <name type="scientific">Mycobacterium gordonae</name>
    <dbReference type="NCBI Taxonomy" id="1778"/>
    <lineage>
        <taxon>Bacteria</taxon>
        <taxon>Bacillati</taxon>
        <taxon>Actinomycetota</taxon>
        <taxon>Actinomycetes</taxon>
        <taxon>Mycobacteriales</taxon>
        <taxon>Mycobacteriaceae</taxon>
        <taxon>Mycobacterium</taxon>
    </lineage>
</organism>
<protein>
    <recommendedName>
        <fullName evidence="3">2-haloacid dehalogenase, configuration-inverting</fullName>
    </recommendedName>
</protein>
<accession>A0A1A6B9R8</accession>